<dbReference type="OrthoDB" id="2333384at2759"/>
<evidence type="ECO:0000259" key="4">
    <source>
        <dbReference type="SMART" id="SM01017"/>
    </source>
</evidence>
<dbReference type="InterPro" id="IPR011022">
    <property type="entry name" value="Arrestin_C-like"/>
</dbReference>
<comment type="similarity">
    <text evidence="1">Belongs to the arrestin family.</text>
</comment>
<feature type="compositionally biased region" description="Basic and acidic residues" evidence="3">
    <location>
        <begin position="347"/>
        <end position="356"/>
    </location>
</feature>
<proteinExistence type="inferred from homology"/>
<dbReference type="AlphaFoldDB" id="A0A9Q0S6E6"/>
<dbReference type="PANTHER" id="PTHR11188">
    <property type="entry name" value="ARRESTIN DOMAIN CONTAINING PROTEIN"/>
    <property type="match status" value="1"/>
</dbReference>
<dbReference type="Proteomes" id="UP001151699">
    <property type="component" value="Chromosome A"/>
</dbReference>
<dbReference type="Pfam" id="PF02752">
    <property type="entry name" value="Arrestin_C"/>
    <property type="match status" value="1"/>
</dbReference>
<sequence>MPTTCDIIFDNNPQKVVYSGSSLNGTVNLSLTEEKKLYGIYLELIGKAYCTWTRSSGKSSVRYTGEENYLNQKLYFVGSESCDVRMPPGLHTYKFQYNLPPQLPTSVEGSLGYVRYTIRVVLNISMWPDKVFKQQFTVLRPFDLNNAPILARPVLAEISERFFFGGLICCVISSPMNVAVRIPVSGYTPGQTVNIEIKVNNRSGQEIDGFEVKLIKIIDFFAKRGGITCCGETEEKRTEKRGIAIQEIRAYGANTNDVISVNFLVPPIPPTDLSSSNVIKVSYKLKVIALIGACHRDPKVFIPITIGTYPLRDNVAANVPAASAPEDNSPEEPPTYEEALDLINGMKDEDSTDFRPKYPMFKRSTSYSNGN</sequence>
<dbReference type="SMART" id="SM01017">
    <property type="entry name" value="Arrestin_C"/>
    <property type="match status" value="1"/>
</dbReference>
<dbReference type="InterPro" id="IPR014756">
    <property type="entry name" value="Ig_E-set"/>
</dbReference>
<gene>
    <name evidence="5" type="primary">arrd-17_8</name>
    <name evidence="5" type="ORF">Bhyg_00997</name>
</gene>
<keyword evidence="2" id="KW-0716">Sensory transduction</keyword>
<feature type="region of interest" description="Disordered" evidence="3">
    <location>
        <begin position="347"/>
        <end position="371"/>
    </location>
</feature>
<dbReference type="Gene3D" id="2.60.40.640">
    <property type="match status" value="2"/>
</dbReference>
<reference evidence="5" key="1">
    <citation type="submission" date="2022-07" db="EMBL/GenBank/DDBJ databases">
        <authorList>
            <person name="Trinca V."/>
            <person name="Uliana J.V.C."/>
            <person name="Torres T.T."/>
            <person name="Ward R.J."/>
            <person name="Monesi N."/>
        </authorList>
    </citation>
    <scope>NUCLEOTIDE SEQUENCE</scope>
    <source>
        <strain evidence="5">HSMRA1968</strain>
        <tissue evidence="5">Whole embryos</tissue>
    </source>
</reference>
<protein>
    <submittedName>
        <fullName evidence="5">Arrestin domain-containing protein 17</fullName>
    </submittedName>
</protein>
<dbReference type="Pfam" id="PF00339">
    <property type="entry name" value="Arrestin_N"/>
    <property type="match status" value="1"/>
</dbReference>
<evidence type="ECO:0000313" key="5">
    <source>
        <dbReference type="EMBL" id="KAJ6645788.1"/>
    </source>
</evidence>
<dbReference type="InterPro" id="IPR014752">
    <property type="entry name" value="Arrestin-like_C"/>
</dbReference>
<accession>A0A9Q0S6E6</accession>
<dbReference type="PANTHER" id="PTHR11188:SF176">
    <property type="entry name" value="ARRESTIN DOMAIN-CONTAINING PROTEIN 1"/>
    <property type="match status" value="1"/>
</dbReference>
<evidence type="ECO:0000256" key="3">
    <source>
        <dbReference type="SAM" id="MobiDB-lite"/>
    </source>
</evidence>
<feature type="domain" description="Arrestin C-terminal-like" evidence="4">
    <location>
        <begin position="172"/>
        <end position="311"/>
    </location>
</feature>
<dbReference type="SUPFAM" id="SSF81296">
    <property type="entry name" value="E set domains"/>
    <property type="match status" value="2"/>
</dbReference>
<dbReference type="GO" id="GO:0015031">
    <property type="term" value="P:protein transport"/>
    <property type="evidence" value="ECO:0007669"/>
    <property type="project" value="TreeGrafter"/>
</dbReference>
<name>A0A9Q0S6E6_9DIPT</name>
<dbReference type="EMBL" id="WJQU01000001">
    <property type="protein sequence ID" value="KAJ6645788.1"/>
    <property type="molecule type" value="Genomic_DNA"/>
</dbReference>
<keyword evidence="6" id="KW-1185">Reference proteome</keyword>
<evidence type="ECO:0000256" key="1">
    <source>
        <dbReference type="ARBA" id="ARBA00005298"/>
    </source>
</evidence>
<evidence type="ECO:0000313" key="6">
    <source>
        <dbReference type="Proteomes" id="UP001151699"/>
    </source>
</evidence>
<comment type="caution">
    <text evidence="5">The sequence shown here is derived from an EMBL/GenBank/DDBJ whole genome shotgun (WGS) entry which is preliminary data.</text>
</comment>
<organism evidence="5 6">
    <name type="scientific">Pseudolycoriella hygida</name>
    <dbReference type="NCBI Taxonomy" id="35572"/>
    <lineage>
        <taxon>Eukaryota</taxon>
        <taxon>Metazoa</taxon>
        <taxon>Ecdysozoa</taxon>
        <taxon>Arthropoda</taxon>
        <taxon>Hexapoda</taxon>
        <taxon>Insecta</taxon>
        <taxon>Pterygota</taxon>
        <taxon>Neoptera</taxon>
        <taxon>Endopterygota</taxon>
        <taxon>Diptera</taxon>
        <taxon>Nematocera</taxon>
        <taxon>Sciaroidea</taxon>
        <taxon>Sciaridae</taxon>
        <taxon>Pseudolycoriella</taxon>
    </lineage>
</organism>
<evidence type="ECO:0000256" key="2">
    <source>
        <dbReference type="ARBA" id="ARBA00022606"/>
    </source>
</evidence>
<dbReference type="GO" id="GO:0005737">
    <property type="term" value="C:cytoplasm"/>
    <property type="evidence" value="ECO:0007669"/>
    <property type="project" value="TreeGrafter"/>
</dbReference>
<dbReference type="InterPro" id="IPR011021">
    <property type="entry name" value="Arrestin-like_N"/>
</dbReference>
<dbReference type="InterPro" id="IPR050357">
    <property type="entry name" value="Arrestin_domain-protein"/>
</dbReference>